<keyword evidence="1" id="KW-0812">Transmembrane</keyword>
<evidence type="ECO:0000313" key="2">
    <source>
        <dbReference type="EMBL" id="KAJ8938257.1"/>
    </source>
</evidence>
<dbReference type="PANTHER" id="PTHR11161:SF0">
    <property type="entry name" value="O-ACYLTRANSFERASE LIKE PROTEIN"/>
    <property type="match status" value="1"/>
</dbReference>
<dbReference type="PANTHER" id="PTHR11161">
    <property type="entry name" value="O-ACYLTRANSFERASE"/>
    <property type="match status" value="1"/>
</dbReference>
<dbReference type="InterPro" id="IPR052728">
    <property type="entry name" value="O2_lipid_transport_reg"/>
</dbReference>
<reference evidence="2" key="1">
    <citation type="journal article" date="2023" name="Insect Mol. Biol.">
        <title>Genome sequencing provides insights into the evolution of gene families encoding plant cell wall-degrading enzymes in longhorned beetles.</title>
        <authorList>
            <person name="Shin N.R."/>
            <person name="Okamura Y."/>
            <person name="Kirsch R."/>
            <person name="Pauchet Y."/>
        </authorList>
    </citation>
    <scope>NUCLEOTIDE SEQUENCE</scope>
    <source>
        <strain evidence="2">AMC_N1</strain>
    </source>
</reference>
<keyword evidence="1" id="KW-1133">Transmembrane helix</keyword>
<sequence length="166" mass="19266">MHNTCNITIFPLDKDYASMPPLFHLDDYDECMLLREDGLYCKFTFELQPLQLEKQNHIWNVVSVKSFFASYMIFITIATIYEGSARYKTKEEYERITGTKCGKIMAAFSLPKNWYRLKSINKNPDARKLKCIQGIRFGTMVCVIMCHTLMLSFAGPVANTKYVENV</sequence>
<feature type="transmembrane region" description="Helical" evidence="1">
    <location>
        <begin position="58"/>
        <end position="81"/>
    </location>
</feature>
<comment type="caution">
    <text evidence="2">The sequence shown here is derived from an EMBL/GenBank/DDBJ whole genome shotgun (WGS) entry which is preliminary data.</text>
</comment>
<organism evidence="2 3">
    <name type="scientific">Aromia moschata</name>
    <dbReference type="NCBI Taxonomy" id="1265417"/>
    <lineage>
        <taxon>Eukaryota</taxon>
        <taxon>Metazoa</taxon>
        <taxon>Ecdysozoa</taxon>
        <taxon>Arthropoda</taxon>
        <taxon>Hexapoda</taxon>
        <taxon>Insecta</taxon>
        <taxon>Pterygota</taxon>
        <taxon>Neoptera</taxon>
        <taxon>Endopterygota</taxon>
        <taxon>Coleoptera</taxon>
        <taxon>Polyphaga</taxon>
        <taxon>Cucujiformia</taxon>
        <taxon>Chrysomeloidea</taxon>
        <taxon>Cerambycidae</taxon>
        <taxon>Cerambycinae</taxon>
        <taxon>Callichromatini</taxon>
        <taxon>Aromia</taxon>
    </lineage>
</organism>
<evidence type="ECO:0000313" key="3">
    <source>
        <dbReference type="Proteomes" id="UP001162162"/>
    </source>
</evidence>
<keyword evidence="3" id="KW-1185">Reference proteome</keyword>
<dbReference type="Proteomes" id="UP001162162">
    <property type="component" value="Unassembled WGS sequence"/>
</dbReference>
<protein>
    <submittedName>
        <fullName evidence="2">Uncharacterized protein</fullName>
    </submittedName>
</protein>
<keyword evidence="1" id="KW-0472">Membrane</keyword>
<feature type="non-terminal residue" evidence="2">
    <location>
        <position position="166"/>
    </location>
</feature>
<name>A0AAV8XIG5_9CUCU</name>
<gene>
    <name evidence="2" type="ORF">NQ318_001790</name>
</gene>
<accession>A0AAV8XIG5</accession>
<evidence type="ECO:0000256" key="1">
    <source>
        <dbReference type="SAM" id="Phobius"/>
    </source>
</evidence>
<dbReference type="AlphaFoldDB" id="A0AAV8XIG5"/>
<proteinExistence type="predicted"/>
<feature type="transmembrane region" description="Helical" evidence="1">
    <location>
        <begin position="137"/>
        <end position="158"/>
    </location>
</feature>
<dbReference type="EMBL" id="JAPWTK010000574">
    <property type="protein sequence ID" value="KAJ8938257.1"/>
    <property type="molecule type" value="Genomic_DNA"/>
</dbReference>